<gene>
    <name evidence="1" type="ORF">A4E84_36385</name>
</gene>
<dbReference type="KEGG" id="stsi:A4E84_36385"/>
<sequence>MLGLELAGAIRRAGLYAELEVSTEDGSRRGGVMASSPDDNQRMAWKGLAHSRLRSSVTCLGGFGDRMEAGHRGSIAGGARRAVRLR</sequence>
<evidence type="ECO:0000313" key="1">
    <source>
        <dbReference type="EMBL" id="AMW14486.1"/>
    </source>
</evidence>
<dbReference type="AlphaFoldDB" id="A0A143CAL4"/>
<organism evidence="1 2">
    <name type="scientific">Streptomyces qaidamensis</name>
    <dbReference type="NCBI Taxonomy" id="1783515"/>
    <lineage>
        <taxon>Bacteria</taxon>
        <taxon>Bacillati</taxon>
        <taxon>Actinomycetota</taxon>
        <taxon>Actinomycetes</taxon>
        <taxon>Kitasatosporales</taxon>
        <taxon>Streptomycetaceae</taxon>
        <taxon>Streptomyces</taxon>
        <taxon>Streptomyces aurantiacus group</taxon>
    </lineage>
</organism>
<keyword evidence="2" id="KW-1185">Reference proteome</keyword>
<protein>
    <submittedName>
        <fullName evidence="1">Uncharacterized protein</fullName>
    </submittedName>
</protein>
<name>A0A143CAL4_9ACTN</name>
<proteinExistence type="predicted"/>
<dbReference type="EMBL" id="CP015098">
    <property type="protein sequence ID" value="AMW14486.1"/>
    <property type="molecule type" value="Genomic_DNA"/>
</dbReference>
<accession>A0A143CAL4</accession>
<dbReference type="Proteomes" id="UP000076096">
    <property type="component" value="Chromosome"/>
</dbReference>
<reference evidence="2" key="1">
    <citation type="submission" date="2016-04" db="EMBL/GenBank/DDBJ databases">
        <authorList>
            <person name="Zhang B."/>
        </authorList>
    </citation>
    <scope>NUCLEOTIDE SEQUENCE [LARGE SCALE GENOMIC DNA]</scope>
    <source>
        <strain evidence="2">S10</strain>
    </source>
</reference>
<evidence type="ECO:0000313" key="2">
    <source>
        <dbReference type="Proteomes" id="UP000076096"/>
    </source>
</evidence>